<organism evidence="3 4">
    <name type="scientific">Novibacillus thermophilus</name>
    <dbReference type="NCBI Taxonomy" id="1471761"/>
    <lineage>
        <taxon>Bacteria</taxon>
        <taxon>Bacillati</taxon>
        <taxon>Bacillota</taxon>
        <taxon>Bacilli</taxon>
        <taxon>Bacillales</taxon>
        <taxon>Thermoactinomycetaceae</taxon>
        <taxon>Novibacillus</taxon>
    </lineage>
</organism>
<dbReference type="KEGG" id="ntr:B0W44_04695"/>
<dbReference type="PANTHER" id="PTHR42949:SF3">
    <property type="entry name" value="ANAEROBIC GLYCEROL-3-PHOSPHATE DEHYDROGENASE SUBUNIT B"/>
    <property type="match status" value="1"/>
</dbReference>
<dbReference type="Pfam" id="PF07992">
    <property type="entry name" value="Pyr_redox_2"/>
    <property type="match status" value="1"/>
</dbReference>
<dbReference type="RefSeq" id="WP_077718992.1">
    <property type="nucleotide sequence ID" value="NZ_CP019699.1"/>
</dbReference>
<accession>A0A1U9K568</accession>
<dbReference type="PRINTS" id="PR00469">
    <property type="entry name" value="PNDRDTASEII"/>
</dbReference>
<dbReference type="OrthoDB" id="9776839at2"/>
<dbReference type="PRINTS" id="PR00368">
    <property type="entry name" value="FADPNR"/>
</dbReference>
<dbReference type="Gene3D" id="3.50.50.60">
    <property type="entry name" value="FAD/NAD(P)-binding domain"/>
    <property type="match status" value="2"/>
</dbReference>
<dbReference type="AlphaFoldDB" id="A0A1U9K568"/>
<dbReference type="InterPro" id="IPR051691">
    <property type="entry name" value="Metab_Enz_Cyan_OpOx_G3PDH"/>
</dbReference>
<dbReference type="PANTHER" id="PTHR42949">
    <property type="entry name" value="ANAEROBIC GLYCEROL-3-PHOSPHATE DEHYDROGENASE SUBUNIT B"/>
    <property type="match status" value="1"/>
</dbReference>
<dbReference type="EMBL" id="CP019699">
    <property type="protein sequence ID" value="AQS55174.1"/>
    <property type="molecule type" value="Genomic_DNA"/>
</dbReference>
<dbReference type="InterPro" id="IPR023753">
    <property type="entry name" value="FAD/NAD-binding_dom"/>
</dbReference>
<evidence type="ECO:0000313" key="3">
    <source>
        <dbReference type="EMBL" id="AQS55174.1"/>
    </source>
</evidence>
<dbReference type="GO" id="GO:0016491">
    <property type="term" value="F:oxidoreductase activity"/>
    <property type="evidence" value="ECO:0007669"/>
    <property type="project" value="UniProtKB-KW"/>
</dbReference>
<dbReference type="InterPro" id="IPR036188">
    <property type="entry name" value="FAD/NAD-bd_sf"/>
</dbReference>
<dbReference type="STRING" id="1471761.B0W44_04695"/>
<sequence length="407" mass="43383">MYDVVIIGAGPAGLSAAIACREWNMDVLVIDEFPKPGGRLLGQLHQEPNGEWWNGIEEANTLLERTKSLNTDIRCGVSAYHIEKQDGGFAVHTSSGIFNAKTLLIATGAAEKPTPIPGWTLPGVMSIGAAQVMTNVHRVRVGQRGIVVGVNVLSAAIARELQLAGIELLGMVLPAINPVTSRHGHPKKVMEGLVRIAHLAPSPLIRLGSKWAKATWAQNLAVTLYPKGGVKLWGMPVHIRKAATEINGKTEVESVTICDISPDGERVPGSEKTVDVDFVCIAGGLYPLAELAAVIGCPFQYIEELGGHVPVHNEKMETPVAGMYVAGNITGIESAKVARAQGTVAGLSIVRRLLGNVADLGSKLDEAVQNVKDIRGQATIQFHPGIDEGRAKMNKAFLHYANRNADV</sequence>
<reference evidence="3 4" key="1">
    <citation type="journal article" date="2015" name="Int. J. Syst. Evol. Microbiol.">
        <title>Novibacillus thermophilus gen. nov., sp. nov., a Gram-staining-negative and moderately thermophilic member of the family Thermoactinomycetaceae.</title>
        <authorList>
            <person name="Yang G."/>
            <person name="Chen J."/>
            <person name="Zhou S."/>
        </authorList>
    </citation>
    <scope>NUCLEOTIDE SEQUENCE [LARGE SCALE GENOMIC DNA]</scope>
    <source>
        <strain evidence="3 4">SG-1</strain>
    </source>
</reference>
<dbReference type="SUPFAM" id="SSF51905">
    <property type="entry name" value="FAD/NAD(P)-binding domain"/>
    <property type="match status" value="1"/>
</dbReference>
<proteinExistence type="predicted"/>
<keyword evidence="1" id="KW-0560">Oxidoreductase</keyword>
<name>A0A1U9K568_9BACL</name>
<protein>
    <submittedName>
        <fullName evidence="3">Sarcosine oxidase subunit alpha</fullName>
    </submittedName>
</protein>
<dbReference type="Proteomes" id="UP000188603">
    <property type="component" value="Chromosome"/>
</dbReference>
<evidence type="ECO:0000256" key="1">
    <source>
        <dbReference type="ARBA" id="ARBA00023002"/>
    </source>
</evidence>
<feature type="domain" description="FAD/NAD(P)-binding" evidence="2">
    <location>
        <begin position="2"/>
        <end position="342"/>
    </location>
</feature>
<gene>
    <name evidence="3" type="ORF">B0W44_04695</name>
</gene>
<evidence type="ECO:0000313" key="4">
    <source>
        <dbReference type="Proteomes" id="UP000188603"/>
    </source>
</evidence>
<keyword evidence="4" id="KW-1185">Reference proteome</keyword>
<evidence type="ECO:0000259" key="2">
    <source>
        <dbReference type="Pfam" id="PF07992"/>
    </source>
</evidence>